<dbReference type="AlphaFoldDB" id="A0A4R3KRU5"/>
<evidence type="ECO:0000313" key="2">
    <source>
        <dbReference type="Proteomes" id="UP000294567"/>
    </source>
</evidence>
<dbReference type="OrthoDB" id="1706537at2"/>
<protein>
    <submittedName>
        <fullName evidence="1">Uncharacterized protein</fullName>
    </submittedName>
</protein>
<reference evidence="1 2" key="1">
    <citation type="submission" date="2019-03" db="EMBL/GenBank/DDBJ databases">
        <title>Genomic Encyclopedia of Type Strains, Phase IV (KMG-IV): sequencing the most valuable type-strain genomes for metagenomic binning, comparative biology and taxonomic classification.</title>
        <authorList>
            <person name="Goeker M."/>
        </authorList>
    </citation>
    <scope>NUCLEOTIDE SEQUENCE [LARGE SCALE GENOMIC DNA]</scope>
    <source>
        <strain evidence="1 2">DSM 26752</strain>
    </source>
</reference>
<sequence length="154" mass="18198">MKYNITFMVDKDTIASNNIAPIFDSYEWWIDLAMKALECANEFEMRLWGNDFEGIQSGEKFGKKVPNNETMEIVFKGNLVPELKQEILTNYLTKEGYIKWFTLILKKGNKNIFFSAHYGDETYILVETKEQVNAIRKWAEDYPIIWRVDVFEVE</sequence>
<dbReference type="Proteomes" id="UP000294567">
    <property type="component" value="Unassembled WGS sequence"/>
</dbReference>
<keyword evidence="2" id="KW-1185">Reference proteome</keyword>
<proteinExistence type="predicted"/>
<comment type="caution">
    <text evidence="1">The sequence shown here is derived from an EMBL/GenBank/DDBJ whole genome shotgun (WGS) entry which is preliminary data.</text>
</comment>
<evidence type="ECO:0000313" key="1">
    <source>
        <dbReference type="EMBL" id="TCS87471.1"/>
    </source>
</evidence>
<gene>
    <name evidence="1" type="ORF">EDD65_11134</name>
</gene>
<dbReference type="RefSeq" id="WP_132028825.1">
    <property type="nucleotide sequence ID" value="NZ_CP068564.1"/>
</dbReference>
<name>A0A4R3KRU5_9FIRM</name>
<organism evidence="1 2">
    <name type="scientific">Keratinibaculum paraultunense</name>
    <dbReference type="NCBI Taxonomy" id="1278232"/>
    <lineage>
        <taxon>Bacteria</taxon>
        <taxon>Bacillati</taxon>
        <taxon>Bacillota</taxon>
        <taxon>Tissierellia</taxon>
        <taxon>Tissierellales</taxon>
        <taxon>Tepidimicrobiaceae</taxon>
        <taxon>Keratinibaculum</taxon>
    </lineage>
</organism>
<accession>A0A4R3KRU5</accession>
<dbReference type="EMBL" id="SMAE01000011">
    <property type="protein sequence ID" value="TCS87471.1"/>
    <property type="molecule type" value="Genomic_DNA"/>
</dbReference>